<dbReference type="AlphaFoldDB" id="A0A9D3V9Y0"/>
<dbReference type="Gene3D" id="2.60.200.20">
    <property type="match status" value="1"/>
</dbReference>
<protein>
    <recommendedName>
        <fullName evidence="3">FHA domain-containing protein</fullName>
    </recommendedName>
</protein>
<evidence type="ECO:0000256" key="2">
    <source>
        <dbReference type="SAM" id="MobiDB-lite"/>
    </source>
</evidence>
<gene>
    <name evidence="4" type="ORF">J1N35_025961</name>
</gene>
<sequence>MATNEIEKPDTSISSKHSQSPQDNVPQSAPAPAKQVDTSLSSKLVDAKQFILSVAANISSQHLPTYDPNVWGVLTAISNNARKRPQGMNMLLSVDEHWIGRLLEDMSFRIESRLVSTKHCRIYRKRVSNDGAEQSLNCDVSVYLTDISVNETFFNWERLRKNSPELKVQHGDIISFNAPPHHDAELAFAFVYRYALKSAHSVEGACAKRKTDELTCEKKRQKCLGISAPEGPISLDDFRSLQQSNKELRKQLEDQVLAIDKLRNENRATVERHENEIKEIKESVANSYLDQMKEMKILLDVK</sequence>
<dbReference type="Pfam" id="PF00498">
    <property type="entry name" value="FHA"/>
    <property type="match status" value="1"/>
</dbReference>
<name>A0A9D3V9Y0_9ROSI</name>
<feature type="compositionally biased region" description="Polar residues" evidence="2">
    <location>
        <begin position="11"/>
        <end position="27"/>
    </location>
</feature>
<dbReference type="SUPFAM" id="SSF49879">
    <property type="entry name" value="SMAD/FHA domain"/>
    <property type="match status" value="1"/>
</dbReference>
<feature type="coiled-coil region" evidence="1">
    <location>
        <begin position="238"/>
        <end position="290"/>
    </location>
</feature>
<dbReference type="PROSITE" id="PS50006">
    <property type="entry name" value="FHA_DOMAIN"/>
    <property type="match status" value="1"/>
</dbReference>
<organism evidence="4 5">
    <name type="scientific">Gossypium stocksii</name>
    <dbReference type="NCBI Taxonomy" id="47602"/>
    <lineage>
        <taxon>Eukaryota</taxon>
        <taxon>Viridiplantae</taxon>
        <taxon>Streptophyta</taxon>
        <taxon>Embryophyta</taxon>
        <taxon>Tracheophyta</taxon>
        <taxon>Spermatophyta</taxon>
        <taxon>Magnoliopsida</taxon>
        <taxon>eudicotyledons</taxon>
        <taxon>Gunneridae</taxon>
        <taxon>Pentapetalae</taxon>
        <taxon>rosids</taxon>
        <taxon>malvids</taxon>
        <taxon>Malvales</taxon>
        <taxon>Malvaceae</taxon>
        <taxon>Malvoideae</taxon>
        <taxon>Gossypium</taxon>
    </lineage>
</organism>
<feature type="domain" description="FHA" evidence="3">
    <location>
        <begin position="97"/>
        <end position="159"/>
    </location>
</feature>
<dbReference type="InterPro" id="IPR000253">
    <property type="entry name" value="FHA_dom"/>
</dbReference>
<dbReference type="Proteomes" id="UP000828251">
    <property type="component" value="Unassembled WGS sequence"/>
</dbReference>
<dbReference type="InterPro" id="IPR008984">
    <property type="entry name" value="SMAD_FHA_dom_sf"/>
</dbReference>
<evidence type="ECO:0000313" key="5">
    <source>
        <dbReference type="Proteomes" id="UP000828251"/>
    </source>
</evidence>
<comment type="caution">
    <text evidence="4">The sequence shown here is derived from an EMBL/GenBank/DDBJ whole genome shotgun (WGS) entry which is preliminary data.</text>
</comment>
<keyword evidence="5" id="KW-1185">Reference proteome</keyword>
<proteinExistence type="predicted"/>
<keyword evidence="1" id="KW-0175">Coiled coil</keyword>
<accession>A0A9D3V9Y0</accession>
<evidence type="ECO:0000259" key="3">
    <source>
        <dbReference type="PROSITE" id="PS50006"/>
    </source>
</evidence>
<reference evidence="4 5" key="1">
    <citation type="journal article" date="2021" name="Plant Biotechnol. J.">
        <title>Multi-omics assisted identification of the key and species-specific regulatory components of drought-tolerant mechanisms in Gossypium stocksii.</title>
        <authorList>
            <person name="Yu D."/>
            <person name="Ke L."/>
            <person name="Zhang D."/>
            <person name="Wu Y."/>
            <person name="Sun Y."/>
            <person name="Mei J."/>
            <person name="Sun J."/>
            <person name="Sun Y."/>
        </authorList>
    </citation>
    <scope>NUCLEOTIDE SEQUENCE [LARGE SCALE GENOMIC DNA]</scope>
    <source>
        <strain evidence="5">cv. E1</strain>
        <tissue evidence="4">Leaf</tissue>
    </source>
</reference>
<dbReference type="OrthoDB" id="1732217at2759"/>
<evidence type="ECO:0000313" key="4">
    <source>
        <dbReference type="EMBL" id="KAH1073633.1"/>
    </source>
</evidence>
<evidence type="ECO:0000256" key="1">
    <source>
        <dbReference type="SAM" id="Coils"/>
    </source>
</evidence>
<dbReference type="PANTHER" id="PTHR47458:SF1">
    <property type="entry name" value="SMAD_FHA DOMAIN-CONTAINING PROTEIN"/>
    <property type="match status" value="1"/>
</dbReference>
<feature type="compositionally biased region" description="Basic and acidic residues" evidence="2">
    <location>
        <begin position="1"/>
        <end position="10"/>
    </location>
</feature>
<dbReference type="PANTHER" id="PTHR47458">
    <property type="entry name" value="SMAD/FHA DOMAIN-CONTAINING PROTEIN"/>
    <property type="match status" value="1"/>
</dbReference>
<feature type="region of interest" description="Disordered" evidence="2">
    <location>
        <begin position="1"/>
        <end position="37"/>
    </location>
</feature>
<dbReference type="EMBL" id="JAIQCV010000008">
    <property type="protein sequence ID" value="KAH1073633.1"/>
    <property type="molecule type" value="Genomic_DNA"/>
</dbReference>